<organism evidence="3 4">
    <name type="scientific">Mycobacterium mantenii</name>
    <dbReference type="NCBI Taxonomy" id="560555"/>
    <lineage>
        <taxon>Bacteria</taxon>
        <taxon>Bacillati</taxon>
        <taxon>Actinomycetota</taxon>
        <taxon>Actinomycetes</taxon>
        <taxon>Mycobacteriales</taxon>
        <taxon>Mycobacteriaceae</taxon>
        <taxon>Mycobacterium</taxon>
        <taxon>Mycobacterium avium complex (MAC)</taxon>
    </lineage>
</organism>
<gene>
    <name evidence="3" type="ORF">MMAN_20980</name>
</gene>
<sequence>MAIAKPPQSGRISLVARNPLGFTIKALTCAALIMVFWALQPVPTVADPNSGGTDANSFGGLSCSCGPTAPADGATRKQHIRRGIQQGLSGGPRD</sequence>
<dbReference type="Proteomes" id="UP000465812">
    <property type="component" value="Chromosome"/>
</dbReference>
<evidence type="ECO:0008006" key="5">
    <source>
        <dbReference type="Google" id="ProtNLM"/>
    </source>
</evidence>
<name>A0ABM7JR23_MYCNT</name>
<feature type="transmembrane region" description="Helical" evidence="2">
    <location>
        <begin position="20"/>
        <end position="39"/>
    </location>
</feature>
<keyword evidence="2" id="KW-0812">Transmembrane</keyword>
<dbReference type="RefSeq" id="WP_083095639.1">
    <property type="nucleotide sequence ID" value="NZ_AP022590.1"/>
</dbReference>
<evidence type="ECO:0000313" key="3">
    <source>
        <dbReference type="EMBL" id="BBY37964.1"/>
    </source>
</evidence>
<keyword evidence="2" id="KW-1133">Transmembrane helix</keyword>
<accession>A0ABM7JR23</accession>
<keyword evidence="2" id="KW-0472">Membrane</keyword>
<evidence type="ECO:0000256" key="1">
    <source>
        <dbReference type="SAM" id="MobiDB-lite"/>
    </source>
</evidence>
<evidence type="ECO:0000256" key="2">
    <source>
        <dbReference type="SAM" id="Phobius"/>
    </source>
</evidence>
<dbReference type="EMBL" id="AP022590">
    <property type="protein sequence ID" value="BBY37964.1"/>
    <property type="molecule type" value="Genomic_DNA"/>
</dbReference>
<feature type="region of interest" description="Disordered" evidence="1">
    <location>
        <begin position="70"/>
        <end position="94"/>
    </location>
</feature>
<evidence type="ECO:0000313" key="4">
    <source>
        <dbReference type="Proteomes" id="UP000465812"/>
    </source>
</evidence>
<proteinExistence type="predicted"/>
<keyword evidence="4" id="KW-1185">Reference proteome</keyword>
<reference evidence="3 4" key="1">
    <citation type="journal article" date="2019" name="Emerg. Microbes Infect.">
        <title>Comprehensive subspecies identification of 175 nontuberculous mycobacteria species based on 7547 genomic profiles.</title>
        <authorList>
            <person name="Matsumoto Y."/>
            <person name="Kinjo T."/>
            <person name="Motooka D."/>
            <person name="Nabeya D."/>
            <person name="Jung N."/>
            <person name="Uechi K."/>
            <person name="Horii T."/>
            <person name="Iida T."/>
            <person name="Fujita J."/>
            <person name="Nakamura S."/>
        </authorList>
    </citation>
    <scope>NUCLEOTIDE SEQUENCE [LARGE SCALE GENOMIC DNA]</scope>
    <source>
        <strain evidence="3 4">JCM 18113</strain>
    </source>
</reference>
<protein>
    <recommendedName>
        <fullName evidence="5">Secreted protein</fullName>
    </recommendedName>
</protein>